<sequence>MFGFGKPTKTPREQAREAKREISHSQRDIEREKMALERQERQLIADIKRAAKERNQAGTKILAKQLIQVRQQKDKMTVMKSSLGSMSLQTTSMAAQMTMVTAMEKSTKTMAATSKQMDMGRFQKVIMEFEKQNEMMGVKEEMINDSLIDAFDDEEIEVEGDAVVDQVLTEIGLDLGQLMADAPRNEAASISQILGDTKPAAVRSQAANAPLQY</sequence>
<dbReference type="GO" id="GO:0007034">
    <property type="term" value="P:vacuolar transport"/>
    <property type="evidence" value="ECO:0007669"/>
    <property type="project" value="InterPro"/>
</dbReference>
<feature type="region of interest" description="Disordered" evidence="1">
    <location>
        <begin position="1"/>
        <end position="34"/>
    </location>
</feature>
<name>A0A6G0WZJ2_9STRA</name>
<dbReference type="VEuPathDB" id="FungiDB:AeMF1_004016"/>
<dbReference type="AlphaFoldDB" id="A0A6G0WZJ2"/>
<evidence type="ECO:0000313" key="3">
    <source>
        <dbReference type="Proteomes" id="UP000481153"/>
    </source>
</evidence>
<dbReference type="Pfam" id="PF03357">
    <property type="entry name" value="Snf7"/>
    <property type="match status" value="1"/>
</dbReference>
<dbReference type="Gene3D" id="6.10.140.1230">
    <property type="match status" value="1"/>
</dbReference>
<keyword evidence="3" id="KW-1185">Reference proteome</keyword>
<dbReference type="PANTHER" id="PTHR10476">
    <property type="entry name" value="CHARGED MULTIVESICULAR BODY PROTEIN"/>
    <property type="match status" value="1"/>
</dbReference>
<accession>A0A6G0WZJ2</accession>
<proteinExistence type="predicted"/>
<evidence type="ECO:0000313" key="2">
    <source>
        <dbReference type="EMBL" id="KAF0732982.1"/>
    </source>
</evidence>
<protein>
    <submittedName>
        <fullName evidence="2">Uncharacterized protein</fullName>
    </submittedName>
</protein>
<gene>
    <name evidence="2" type="ORF">Ae201684_010086</name>
</gene>
<evidence type="ECO:0000256" key="1">
    <source>
        <dbReference type="SAM" id="MobiDB-lite"/>
    </source>
</evidence>
<comment type="caution">
    <text evidence="2">The sequence shown here is derived from an EMBL/GenBank/DDBJ whole genome shotgun (WGS) entry which is preliminary data.</text>
</comment>
<dbReference type="InterPro" id="IPR005024">
    <property type="entry name" value="Snf7_fam"/>
</dbReference>
<reference evidence="2 3" key="1">
    <citation type="submission" date="2019-07" db="EMBL/GenBank/DDBJ databases">
        <title>Genomics analysis of Aphanomyces spp. identifies a new class of oomycete effector associated with host adaptation.</title>
        <authorList>
            <person name="Gaulin E."/>
        </authorList>
    </citation>
    <scope>NUCLEOTIDE SEQUENCE [LARGE SCALE GENOMIC DNA]</scope>
    <source>
        <strain evidence="2 3">ATCC 201684</strain>
    </source>
</reference>
<dbReference type="EMBL" id="VJMJ01000127">
    <property type="protein sequence ID" value="KAF0732982.1"/>
    <property type="molecule type" value="Genomic_DNA"/>
</dbReference>
<dbReference type="Proteomes" id="UP000481153">
    <property type="component" value="Unassembled WGS sequence"/>
</dbReference>
<organism evidence="2 3">
    <name type="scientific">Aphanomyces euteiches</name>
    <dbReference type="NCBI Taxonomy" id="100861"/>
    <lineage>
        <taxon>Eukaryota</taxon>
        <taxon>Sar</taxon>
        <taxon>Stramenopiles</taxon>
        <taxon>Oomycota</taxon>
        <taxon>Saprolegniomycetes</taxon>
        <taxon>Saprolegniales</taxon>
        <taxon>Verrucalvaceae</taxon>
        <taxon>Aphanomyces</taxon>
    </lineage>
</organism>
<feature type="compositionally biased region" description="Basic and acidic residues" evidence="1">
    <location>
        <begin position="10"/>
        <end position="34"/>
    </location>
</feature>